<dbReference type="PANTHER" id="PTHR43343:SF3">
    <property type="entry name" value="PROTEASE DO-LIKE 8, CHLOROPLASTIC"/>
    <property type="match status" value="1"/>
</dbReference>
<dbReference type="Gene3D" id="2.30.42.10">
    <property type="match status" value="1"/>
</dbReference>
<dbReference type="PANTHER" id="PTHR43343">
    <property type="entry name" value="PEPTIDASE S12"/>
    <property type="match status" value="1"/>
</dbReference>
<comment type="caution">
    <text evidence="5">The sequence shown here is derived from an EMBL/GenBank/DDBJ whole genome shotgun (WGS) entry which is preliminary data.</text>
</comment>
<dbReference type="Pfam" id="PF13365">
    <property type="entry name" value="Trypsin_2"/>
    <property type="match status" value="1"/>
</dbReference>
<dbReference type="PRINTS" id="PR00834">
    <property type="entry name" value="PROTEASES2C"/>
</dbReference>
<dbReference type="CDD" id="cd06779">
    <property type="entry name" value="cpPDZ_Deg_HtrA-like"/>
    <property type="match status" value="1"/>
</dbReference>
<proteinExistence type="predicted"/>
<dbReference type="AlphaFoldDB" id="A0A6B1DTH9"/>
<organism evidence="5">
    <name type="scientific">Caldilineaceae bacterium SB0662_bin_9</name>
    <dbReference type="NCBI Taxonomy" id="2605258"/>
    <lineage>
        <taxon>Bacteria</taxon>
        <taxon>Bacillati</taxon>
        <taxon>Chloroflexota</taxon>
        <taxon>Caldilineae</taxon>
        <taxon>Caldilineales</taxon>
        <taxon>Caldilineaceae</taxon>
    </lineage>
</organism>
<evidence type="ECO:0000313" key="5">
    <source>
        <dbReference type="EMBL" id="MYD90561.1"/>
    </source>
</evidence>
<dbReference type="EMBL" id="VXPY01000069">
    <property type="protein sequence ID" value="MYD90561.1"/>
    <property type="molecule type" value="Genomic_DNA"/>
</dbReference>
<keyword evidence="3" id="KW-0732">Signal</keyword>
<name>A0A6B1DTH9_9CHLR</name>
<evidence type="ECO:0000259" key="4">
    <source>
        <dbReference type="PROSITE" id="PS50106"/>
    </source>
</evidence>
<dbReference type="InterPro" id="IPR036034">
    <property type="entry name" value="PDZ_sf"/>
</dbReference>
<evidence type="ECO:0000256" key="2">
    <source>
        <dbReference type="ARBA" id="ARBA00022801"/>
    </source>
</evidence>
<dbReference type="InterPro" id="IPR001478">
    <property type="entry name" value="PDZ"/>
</dbReference>
<dbReference type="SUPFAM" id="SSF50494">
    <property type="entry name" value="Trypsin-like serine proteases"/>
    <property type="match status" value="1"/>
</dbReference>
<evidence type="ECO:0000256" key="3">
    <source>
        <dbReference type="SAM" id="SignalP"/>
    </source>
</evidence>
<accession>A0A6B1DTH9</accession>
<dbReference type="GO" id="GO:0006508">
    <property type="term" value="P:proteolysis"/>
    <property type="evidence" value="ECO:0007669"/>
    <property type="project" value="UniProtKB-KW"/>
</dbReference>
<evidence type="ECO:0000256" key="1">
    <source>
        <dbReference type="ARBA" id="ARBA00022670"/>
    </source>
</evidence>
<keyword evidence="1" id="KW-0645">Protease</keyword>
<keyword evidence="2" id="KW-0378">Hydrolase</keyword>
<dbReference type="SUPFAM" id="SSF50156">
    <property type="entry name" value="PDZ domain-like"/>
    <property type="match status" value="1"/>
</dbReference>
<protein>
    <submittedName>
        <fullName evidence="5">PDZ domain-containing protein</fullName>
    </submittedName>
</protein>
<dbReference type="GO" id="GO:0004252">
    <property type="term" value="F:serine-type endopeptidase activity"/>
    <property type="evidence" value="ECO:0007669"/>
    <property type="project" value="InterPro"/>
</dbReference>
<feature type="signal peptide" evidence="3">
    <location>
        <begin position="1"/>
        <end position="31"/>
    </location>
</feature>
<dbReference type="Pfam" id="PF13180">
    <property type="entry name" value="PDZ_2"/>
    <property type="match status" value="1"/>
</dbReference>
<feature type="chain" id="PRO_5025646286" evidence="3">
    <location>
        <begin position="32"/>
        <end position="380"/>
    </location>
</feature>
<dbReference type="Gene3D" id="2.40.10.120">
    <property type="match status" value="1"/>
</dbReference>
<dbReference type="PROSITE" id="PS50106">
    <property type="entry name" value="PDZ"/>
    <property type="match status" value="1"/>
</dbReference>
<gene>
    <name evidence="5" type="ORF">F4Y08_09545</name>
</gene>
<feature type="domain" description="PDZ" evidence="4">
    <location>
        <begin position="295"/>
        <end position="343"/>
    </location>
</feature>
<dbReference type="InterPro" id="IPR001940">
    <property type="entry name" value="Peptidase_S1C"/>
</dbReference>
<dbReference type="InterPro" id="IPR051201">
    <property type="entry name" value="Chloro_Bact_Ser_Proteases"/>
</dbReference>
<reference evidence="5" key="1">
    <citation type="submission" date="2019-09" db="EMBL/GenBank/DDBJ databases">
        <title>Characterisation of the sponge microbiome using genome-centric metagenomics.</title>
        <authorList>
            <person name="Engelberts J.P."/>
            <person name="Robbins S.J."/>
            <person name="De Goeij J.M."/>
            <person name="Aranda M."/>
            <person name="Bell S.C."/>
            <person name="Webster N.S."/>
        </authorList>
    </citation>
    <scope>NUCLEOTIDE SEQUENCE</scope>
    <source>
        <strain evidence="5">SB0662_bin_9</strain>
    </source>
</reference>
<dbReference type="InterPro" id="IPR009003">
    <property type="entry name" value="Peptidase_S1_PA"/>
</dbReference>
<dbReference type="SMART" id="SM00228">
    <property type="entry name" value="PDZ"/>
    <property type="match status" value="1"/>
</dbReference>
<sequence>MVQLKSLPRPARLVSLSLLLALLTTAAVLMAAVRQPVFGQSAPPAGPMLDAGTIYDRMTDSVVRIEATGGDETAFLGDMDLDALQDRLPPAIRNQIQEGFADGRRGSGFFFDNAGHIATSNHVVDGAEAIHVVFADGTFAAAEIVGQDPHSNLAILAVSDLDRVIAPLPVADSTALEIGDSIYAFGYPGNLFGTLTQGIVSGFETGPASETGYSVPNLILSNLNLLPGHSGGPLVNASGEVIGIANGRLQGFRGEGSLSRNVPASMLTRVAPDLIANGSVIYPQLGLSGGNLSVGQAAAIGLDTIHAGAFVNRLQPDGPAASGGIEEGDIVVSLGGNQVRTFSEMVGMLILDYNAGDEVSVGVLRDGKTVDLTVTLGTRS</sequence>